<keyword evidence="4" id="KW-1185">Reference proteome</keyword>
<dbReference type="OrthoDB" id="596789at2"/>
<dbReference type="Gene3D" id="2.40.10.170">
    <property type="match status" value="1"/>
</dbReference>
<dbReference type="InterPro" id="IPR044910">
    <property type="entry name" value="TM_1086_SG_dom"/>
</dbReference>
<gene>
    <name evidence="3" type="ORF">CDO51_00415</name>
</gene>
<evidence type="ECO:0000259" key="2">
    <source>
        <dbReference type="Pfam" id="PF20999"/>
    </source>
</evidence>
<evidence type="ECO:0000259" key="1">
    <source>
        <dbReference type="Pfam" id="PF14505"/>
    </source>
</evidence>
<dbReference type="InterPro" id="IPR029433">
    <property type="entry name" value="DUF4438_N"/>
</dbReference>
<comment type="caution">
    <text evidence="3">The sequence shown here is derived from an EMBL/GenBank/DDBJ whole genome shotgun (WGS) entry which is preliminary data.</text>
</comment>
<accession>A0A226C2Q0</accession>
<sequence>MIKTNRDNLVKLGVQGNIAPPKTGPYRINNEGWADTLPGVGGITYNVNVGSPAIGWVADHVEPGVSIKLKEEQDNSGLQTFACVGNEAVVISGAAKGRKGVVTGKHGGIEHVLVHFDEDTLDKLAIDDKITIKSYGTGLRLTDHPDVIVKNLDPDLFEKLPIKETSEGIEVPVKTTIPPYLMGSGIGAPTTHRGDYDIMTQDKEAFEKHNLKDLKLGDLVLLEDCDNEYGRGYLKGARSVGVVIHSDCVVTGHGPGVTTLFTSKKPIITGKQDDNANLVEYLELDKLEQENKEKKD</sequence>
<dbReference type="Pfam" id="PF14505">
    <property type="entry name" value="DUF4438"/>
    <property type="match status" value="1"/>
</dbReference>
<name>A0A226C2Q0_9FIRM</name>
<evidence type="ECO:0000313" key="3">
    <source>
        <dbReference type="EMBL" id="OWZ84904.1"/>
    </source>
</evidence>
<dbReference type="Proteomes" id="UP000214588">
    <property type="component" value="Unassembled WGS sequence"/>
</dbReference>
<reference evidence="3 4" key="1">
    <citation type="submission" date="2017-06" db="EMBL/GenBank/DDBJ databases">
        <title>Draft Genome Sequence of Natranaerobius trueperi halophilic, alkalithermophilic bacteria from soda lakes.</title>
        <authorList>
            <person name="Zhao B."/>
        </authorList>
    </citation>
    <scope>NUCLEOTIDE SEQUENCE [LARGE SCALE GENOMIC DNA]</scope>
    <source>
        <strain evidence="3 4">DSM 18760</strain>
    </source>
</reference>
<dbReference type="Gene3D" id="4.10.1180.10">
    <property type="entry name" value="tm1086 domain"/>
    <property type="match status" value="1"/>
</dbReference>
<dbReference type="EMBL" id="NIQC01000001">
    <property type="protein sequence ID" value="OWZ84904.1"/>
    <property type="molecule type" value="Genomic_DNA"/>
</dbReference>
<feature type="domain" description="DUF4438" evidence="2">
    <location>
        <begin position="159"/>
        <end position="282"/>
    </location>
</feature>
<dbReference type="Pfam" id="PF20999">
    <property type="entry name" value="DUF4438_C"/>
    <property type="match status" value="1"/>
</dbReference>
<dbReference type="InterPro" id="IPR048399">
    <property type="entry name" value="DUF4438_C"/>
</dbReference>
<dbReference type="RefSeq" id="WP_089022328.1">
    <property type="nucleotide sequence ID" value="NZ_NIQC01000001.1"/>
</dbReference>
<proteinExistence type="predicted"/>
<dbReference type="Gene3D" id="2.102.30.10">
    <property type="entry name" value="tm1086 (SG structure) domain"/>
    <property type="match status" value="1"/>
</dbReference>
<evidence type="ECO:0000313" key="4">
    <source>
        <dbReference type="Proteomes" id="UP000214588"/>
    </source>
</evidence>
<protein>
    <submittedName>
        <fullName evidence="3">DUF4438 domain-containing protein</fullName>
    </submittedName>
</protein>
<feature type="domain" description="DUF4438" evidence="1">
    <location>
        <begin position="26"/>
        <end position="158"/>
    </location>
</feature>
<dbReference type="AlphaFoldDB" id="A0A226C2Q0"/>
<organism evidence="3 4">
    <name type="scientific">Natranaerobius trueperi</name>
    <dbReference type="NCBI Taxonomy" id="759412"/>
    <lineage>
        <taxon>Bacteria</taxon>
        <taxon>Bacillati</taxon>
        <taxon>Bacillota</taxon>
        <taxon>Clostridia</taxon>
        <taxon>Natranaerobiales</taxon>
        <taxon>Natranaerobiaceae</taxon>
        <taxon>Natranaerobius</taxon>
    </lineage>
</organism>
<dbReference type="InterPro" id="IPR044909">
    <property type="entry name" value="TM_1086_sf"/>
</dbReference>